<dbReference type="STRING" id="321339.SAMN05444340_13016"/>
<evidence type="ECO:0000256" key="1">
    <source>
        <dbReference type="ARBA" id="ARBA00022491"/>
    </source>
</evidence>
<dbReference type="InterPro" id="IPR050109">
    <property type="entry name" value="HTH-type_TetR-like_transc_reg"/>
</dbReference>
<dbReference type="PANTHER" id="PTHR30055:SF234">
    <property type="entry name" value="HTH-TYPE TRANSCRIPTIONAL REGULATOR BETI"/>
    <property type="match status" value="1"/>
</dbReference>
<dbReference type="Proteomes" id="UP000199286">
    <property type="component" value="Unassembled WGS sequence"/>
</dbReference>
<organism evidence="8 9">
    <name type="scientific">Citreimonas salinaria</name>
    <dbReference type="NCBI Taxonomy" id="321339"/>
    <lineage>
        <taxon>Bacteria</taxon>
        <taxon>Pseudomonadati</taxon>
        <taxon>Pseudomonadota</taxon>
        <taxon>Alphaproteobacteria</taxon>
        <taxon>Rhodobacterales</taxon>
        <taxon>Roseobacteraceae</taxon>
        <taxon>Citreimonas</taxon>
    </lineage>
</organism>
<dbReference type="SUPFAM" id="SSF48498">
    <property type="entry name" value="Tetracyclin repressor-like, C-terminal domain"/>
    <property type="match status" value="1"/>
</dbReference>
<proteinExistence type="predicted"/>
<feature type="domain" description="HTH tetR-type" evidence="7">
    <location>
        <begin position="20"/>
        <end position="80"/>
    </location>
</feature>
<dbReference type="Pfam" id="PF00440">
    <property type="entry name" value="TetR_N"/>
    <property type="match status" value="1"/>
</dbReference>
<accession>A0A1H3NSS8</accession>
<dbReference type="SUPFAM" id="SSF46689">
    <property type="entry name" value="Homeodomain-like"/>
    <property type="match status" value="1"/>
</dbReference>
<dbReference type="AlphaFoldDB" id="A0A1H3NSS8"/>
<gene>
    <name evidence="8" type="ORF">SAMN05444340_13016</name>
</gene>
<reference evidence="8 9" key="1">
    <citation type="submission" date="2016-10" db="EMBL/GenBank/DDBJ databases">
        <authorList>
            <person name="de Groot N.N."/>
        </authorList>
    </citation>
    <scope>NUCLEOTIDE SEQUENCE [LARGE SCALE GENOMIC DNA]</scope>
    <source>
        <strain evidence="8 9">DSM 26880</strain>
    </source>
</reference>
<dbReference type="InterPro" id="IPR001647">
    <property type="entry name" value="HTH_TetR"/>
</dbReference>
<dbReference type="Pfam" id="PF13977">
    <property type="entry name" value="TetR_C_6"/>
    <property type="match status" value="1"/>
</dbReference>
<keyword evidence="2" id="KW-0805">Transcription regulation</keyword>
<dbReference type="PROSITE" id="PS50977">
    <property type="entry name" value="HTH_TETR_2"/>
    <property type="match status" value="1"/>
</dbReference>
<dbReference type="EMBL" id="FNPF01000030">
    <property type="protein sequence ID" value="SDY91971.1"/>
    <property type="molecule type" value="Genomic_DNA"/>
</dbReference>
<protein>
    <submittedName>
        <fullName evidence="8">Transcriptional regulator, TetR family</fullName>
    </submittedName>
</protein>
<evidence type="ECO:0000256" key="3">
    <source>
        <dbReference type="ARBA" id="ARBA00023125"/>
    </source>
</evidence>
<name>A0A1H3NSS8_9RHOB</name>
<evidence type="ECO:0000313" key="9">
    <source>
        <dbReference type="Proteomes" id="UP000199286"/>
    </source>
</evidence>
<evidence type="ECO:0000256" key="4">
    <source>
        <dbReference type="ARBA" id="ARBA00023163"/>
    </source>
</evidence>
<evidence type="ECO:0000256" key="2">
    <source>
        <dbReference type="ARBA" id="ARBA00023015"/>
    </source>
</evidence>
<evidence type="ECO:0000256" key="6">
    <source>
        <dbReference type="SAM" id="MobiDB-lite"/>
    </source>
</evidence>
<keyword evidence="4" id="KW-0804">Transcription</keyword>
<dbReference type="Gene3D" id="1.10.357.10">
    <property type="entry name" value="Tetracycline Repressor, domain 2"/>
    <property type="match status" value="1"/>
</dbReference>
<dbReference type="GO" id="GO:0003700">
    <property type="term" value="F:DNA-binding transcription factor activity"/>
    <property type="evidence" value="ECO:0007669"/>
    <property type="project" value="TreeGrafter"/>
</dbReference>
<dbReference type="InterPro" id="IPR036271">
    <property type="entry name" value="Tet_transcr_reg_TetR-rel_C_sf"/>
</dbReference>
<evidence type="ECO:0000259" key="7">
    <source>
        <dbReference type="PROSITE" id="PS50977"/>
    </source>
</evidence>
<dbReference type="InterPro" id="IPR009057">
    <property type="entry name" value="Homeodomain-like_sf"/>
</dbReference>
<dbReference type="OrthoDB" id="7336460at2"/>
<evidence type="ECO:0000256" key="5">
    <source>
        <dbReference type="PROSITE-ProRule" id="PRU00335"/>
    </source>
</evidence>
<feature type="DNA-binding region" description="H-T-H motif" evidence="5">
    <location>
        <begin position="43"/>
        <end position="62"/>
    </location>
</feature>
<dbReference type="PROSITE" id="PS01081">
    <property type="entry name" value="HTH_TETR_1"/>
    <property type="match status" value="1"/>
</dbReference>
<keyword evidence="1" id="KW-0678">Repressor</keyword>
<keyword evidence="3 5" id="KW-0238">DNA-binding</keyword>
<feature type="region of interest" description="Disordered" evidence="6">
    <location>
        <begin position="1"/>
        <end position="22"/>
    </location>
</feature>
<dbReference type="GO" id="GO:0000976">
    <property type="term" value="F:transcription cis-regulatory region binding"/>
    <property type="evidence" value="ECO:0007669"/>
    <property type="project" value="TreeGrafter"/>
</dbReference>
<sequence>MDDPVPLKQKKNPPRTASPEERRRQLIEATVTSISKHGISGTTLARVTQEAGLSIGLVNFHFESKEALLKATLQHLADEHRRLWIKESSRPDIDAAAKLRAIVDAQFHPKVCNRRKLAVWFAFFGESEHRRNYRNVSRAVDEERQSVTAHLCASIVIEGGYVGVAPHQVSQMLEGLFDGLWLNILMYPERFNRRNARDQVASYLHFCFPRHFQTGDSDPHP</sequence>
<evidence type="ECO:0000313" key="8">
    <source>
        <dbReference type="EMBL" id="SDY91971.1"/>
    </source>
</evidence>
<dbReference type="InterPro" id="IPR023772">
    <property type="entry name" value="DNA-bd_HTH_TetR-type_CS"/>
</dbReference>
<keyword evidence="9" id="KW-1185">Reference proteome</keyword>
<dbReference type="InterPro" id="IPR039538">
    <property type="entry name" value="BetI_C"/>
</dbReference>
<dbReference type="PANTHER" id="PTHR30055">
    <property type="entry name" value="HTH-TYPE TRANSCRIPTIONAL REGULATOR RUTR"/>
    <property type="match status" value="1"/>
</dbReference>